<sequence length="202" mass="22536">MSFEEKASNLTYIDAMSVNAFALFSEALYKTITFCRTEKYSDIVFVCIGSDRSTGDSLGPIIGHKLREMKYCNVHVFGNLENPVHAKNLCETTNYILERFEMPFIIAIDASLGKMEHVGHITVGKGALKPGSAVNKDLQPIGNMHITGIVNFSGFMDFLTLQNTRLGTVMKIADIISSGIRYTIWRIQRDDIKRSISSVESI</sequence>
<proteinExistence type="predicted"/>
<reference evidence="1 2" key="1">
    <citation type="submission" date="2018-06" db="EMBL/GenBank/DDBJ databases">
        <title>Genomic Encyclopedia of Type Strains, Phase I: the one thousand microbial genomes (KMG-I) project.</title>
        <authorList>
            <person name="Kyrpides N."/>
        </authorList>
    </citation>
    <scope>NUCLEOTIDE SEQUENCE [LARGE SCALE GENOMIC DNA]</scope>
    <source>
        <strain evidence="1 2">DSM 19573</strain>
    </source>
</reference>
<dbReference type="Pfam" id="PF06866">
    <property type="entry name" value="DUF1256"/>
    <property type="match status" value="1"/>
</dbReference>
<dbReference type="RefSeq" id="WP_110462361.1">
    <property type="nucleotide sequence ID" value="NZ_QKMR01000013.1"/>
</dbReference>
<keyword evidence="2" id="KW-1185">Reference proteome</keyword>
<gene>
    <name evidence="1" type="ORF">LY28_02340</name>
</gene>
<dbReference type="InterPro" id="IPR009665">
    <property type="entry name" value="YyaC"/>
</dbReference>
<comment type="caution">
    <text evidence="1">The sequence shown here is derived from an EMBL/GenBank/DDBJ whole genome shotgun (WGS) entry which is preliminary data.</text>
</comment>
<evidence type="ECO:0000313" key="1">
    <source>
        <dbReference type="EMBL" id="PYG87202.1"/>
    </source>
</evidence>
<name>A0A318XMQ1_9FIRM</name>
<protein>
    <submittedName>
        <fullName evidence="1">Putative sporulation protein YyaC</fullName>
    </submittedName>
</protein>
<dbReference type="AlphaFoldDB" id="A0A318XMQ1"/>
<dbReference type="EMBL" id="QKMR01000013">
    <property type="protein sequence ID" value="PYG87202.1"/>
    <property type="molecule type" value="Genomic_DNA"/>
</dbReference>
<dbReference type="SUPFAM" id="SSF53163">
    <property type="entry name" value="HybD-like"/>
    <property type="match status" value="1"/>
</dbReference>
<dbReference type="Proteomes" id="UP000248132">
    <property type="component" value="Unassembled WGS sequence"/>
</dbReference>
<evidence type="ECO:0000313" key="2">
    <source>
        <dbReference type="Proteomes" id="UP000248132"/>
    </source>
</evidence>
<accession>A0A318XMQ1</accession>
<dbReference type="InterPro" id="IPR023430">
    <property type="entry name" value="Pept_HybD-like_dom_sf"/>
</dbReference>
<organism evidence="1 2">
    <name type="scientific">Ruminiclostridium sufflavum DSM 19573</name>
    <dbReference type="NCBI Taxonomy" id="1121337"/>
    <lineage>
        <taxon>Bacteria</taxon>
        <taxon>Bacillati</taxon>
        <taxon>Bacillota</taxon>
        <taxon>Clostridia</taxon>
        <taxon>Eubacteriales</taxon>
        <taxon>Oscillospiraceae</taxon>
        <taxon>Ruminiclostridium</taxon>
    </lineage>
</organism>
<dbReference type="NCBIfam" id="TIGR02841">
    <property type="entry name" value="spore_YyaC"/>
    <property type="match status" value="1"/>
</dbReference>
<dbReference type="OrthoDB" id="9815953at2"/>